<evidence type="ECO:0000313" key="2">
    <source>
        <dbReference type="EMBL" id="KAK1841074.1"/>
    </source>
</evidence>
<evidence type="ECO:0000256" key="1">
    <source>
        <dbReference type="SAM" id="MobiDB-lite"/>
    </source>
</evidence>
<sequence>MVSWQTSLRDRFLFRQYLRPRRLRGCEHKSGSPNRGFQPSRRAPHSTAATTVVGGGLRGHRQRLDGRVVDRAGSTSLPRRADDVRPCGGWTAVNVNSHKLTERTEHGQGSGTIRRSGG</sequence>
<dbReference type="AlphaFoldDB" id="A0AAD9A4Q0"/>
<gene>
    <name evidence="2" type="ORF">CCHR01_16307</name>
</gene>
<reference evidence="2" key="1">
    <citation type="submission" date="2023-01" db="EMBL/GenBank/DDBJ databases">
        <title>Colletotrichum chrysophilum M932 genome sequence.</title>
        <authorList>
            <person name="Baroncelli R."/>
        </authorList>
    </citation>
    <scope>NUCLEOTIDE SEQUENCE</scope>
    <source>
        <strain evidence="2">M932</strain>
    </source>
</reference>
<feature type="region of interest" description="Disordered" evidence="1">
    <location>
        <begin position="98"/>
        <end position="118"/>
    </location>
</feature>
<dbReference type="EMBL" id="JAQOWY010000509">
    <property type="protein sequence ID" value="KAK1841074.1"/>
    <property type="molecule type" value="Genomic_DNA"/>
</dbReference>
<organism evidence="2 3">
    <name type="scientific">Colletotrichum chrysophilum</name>
    <dbReference type="NCBI Taxonomy" id="1836956"/>
    <lineage>
        <taxon>Eukaryota</taxon>
        <taxon>Fungi</taxon>
        <taxon>Dikarya</taxon>
        <taxon>Ascomycota</taxon>
        <taxon>Pezizomycotina</taxon>
        <taxon>Sordariomycetes</taxon>
        <taxon>Hypocreomycetidae</taxon>
        <taxon>Glomerellales</taxon>
        <taxon>Glomerellaceae</taxon>
        <taxon>Colletotrichum</taxon>
        <taxon>Colletotrichum gloeosporioides species complex</taxon>
    </lineage>
</organism>
<evidence type="ECO:0000313" key="3">
    <source>
        <dbReference type="Proteomes" id="UP001243330"/>
    </source>
</evidence>
<protein>
    <submittedName>
        <fullName evidence="2">Uncharacterized protein</fullName>
    </submittedName>
</protein>
<proteinExistence type="predicted"/>
<dbReference type="Proteomes" id="UP001243330">
    <property type="component" value="Unassembled WGS sequence"/>
</dbReference>
<feature type="region of interest" description="Disordered" evidence="1">
    <location>
        <begin position="25"/>
        <end position="58"/>
    </location>
</feature>
<comment type="caution">
    <text evidence="2">The sequence shown here is derived from an EMBL/GenBank/DDBJ whole genome shotgun (WGS) entry which is preliminary data.</text>
</comment>
<name>A0AAD9A4Q0_9PEZI</name>
<keyword evidence="3" id="KW-1185">Reference proteome</keyword>
<accession>A0AAD9A4Q0</accession>